<feature type="coiled-coil region" evidence="1">
    <location>
        <begin position="206"/>
        <end position="233"/>
    </location>
</feature>
<keyword evidence="2" id="KW-1133">Transmembrane helix</keyword>
<dbReference type="AlphaFoldDB" id="A0A679FZ32"/>
<keyword evidence="2" id="KW-0472">Membrane</keyword>
<organism evidence="3 4">
    <name type="scientific">Geobacillus subterraneus</name>
    <dbReference type="NCBI Taxonomy" id="129338"/>
    <lineage>
        <taxon>Bacteria</taxon>
        <taxon>Bacillati</taxon>
        <taxon>Bacillota</taxon>
        <taxon>Bacilli</taxon>
        <taxon>Bacillales</taxon>
        <taxon>Anoxybacillaceae</taxon>
        <taxon>Geobacillus</taxon>
    </lineage>
</organism>
<sequence>MKKHGKEYVWFDGKWRRKEERVVRANQAEPLKEEKAKMLQASETRAPSSWKRLTSLDKRWMVVGGGIVLLLGLVQCASTWKEQRSFVRETVGSLYLSSQEQKTVMDAYKRLREQERALSVIKEVSDWQQQWMQDAKEEVRLIQSWMETRENIKEALLLLQEQQARRMQQVEERKSQETGDAKTLYRLLLERMKNTYSFSLFAQSSMTDQEGDLVLLQQKMKACKQEDDRMKRELVERMKRYASHYGIQVQEQEGELVFFLPQPKDKTF</sequence>
<gene>
    <name evidence="3" type="ORF">GsuE55_37990</name>
</gene>
<dbReference type="Proteomes" id="UP000501421">
    <property type="component" value="Plasmid pGspE55-1"/>
</dbReference>
<dbReference type="EMBL" id="AP022558">
    <property type="protein sequence ID" value="BBW98966.1"/>
    <property type="molecule type" value="Genomic_DNA"/>
</dbReference>
<keyword evidence="3" id="KW-0614">Plasmid</keyword>
<reference evidence="4" key="1">
    <citation type="journal article" date="2020" name="Microbiol. Resour. Announc.">
        <title>Complete Genome Sequence of Geobacillus sp. Strain E55-1, Isolated from Mine Geyser in Japan.</title>
        <authorList>
            <person name="Miyazaki K."/>
            <person name="Hase E."/>
            <person name="Tokito N."/>
        </authorList>
    </citation>
    <scope>NUCLEOTIDE SEQUENCE [LARGE SCALE GENOMIC DNA]</scope>
    <source>
        <strain evidence="4">E55-1</strain>
        <plasmid evidence="4">pGspE55-1</plasmid>
    </source>
</reference>
<proteinExistence type="predicted"/>
<keyword evidence="1" id="KW-0175">Coiled coil</keyword>
<name>A0A679FZ32_9BACL</name>
<keyword evidence="2" id="KW-0812">Transmembrane</keyword>
<feature type="transmembrane region" description="Helical" evidence="2">
    <location>
        <begin position="60"/>
        <end position="80"/>
    </location>
</feature>
<evidence type="ECO:0000313" key="3">
    <source>
        <dbReference type="EMBL" id="BBW98966.1"/>
    </source>
</evidence>
<geneLocation type="plasmid" evidence="3 4">
    <name>pGspE55-1</name>
</geneLocation>
<evidence type="ECO:0000313" key="4">
    <source>
        <dbReference type="Proteomes" id="UP000501421"/>
    </source>
</evidence>
<dbReference type="RefSeq" id="WP_172418934.1">
    <property type="nucleotide sequence ID" value="NZ_AP022558.1"/>
</dbReference>
<keyword evidence="4" id="KW-1185">Reference proteome</keyword>
<evidence type="ECO:0000256" key="1">
    <source>
        <dbReference type="SAM" id="Coils"/>
    </source>
</evidence>
<accession>A0A679FZ32</accession>
<evidence type="ECO:0000256" key="2">
    <source>
        <dbReference type="SAM" id="Phobius"/>
    </source>
</evidence>
<protein>
    <submittedName>
        <fullName evidence="3">Uncharacterized protein</fullName>
    </submittedName>
</protein>